<dbReference type="PANTHER" id="PTHR36452">
    <property type="entry name" value="CHROMOSOME 12, WHOLE GENOME SHOTGUN SEQUENCE"/>
    <property type="match status" value="1"/>
</dbReference>
<dbReference type="NCBIfam" id="TIGR02453">
    <property type="entry name" value="TIGR02453 family protein"/>
    <property type="match status" value="1"/>
</dbReference>
<dbReference type="InterPro" id="IPR015996">
    <property type="entry name" value="UCP028451"/>
</dbReference>
<organism evidence="1 2">
    <name type="scientific">Ohtaekwangia koreensis</name>
    <dbReference type="NCBI Taxonomy" id="688867"/>
    <lineage>
        <taxon>Bacteria</taxon>
        <taxon>Pseudomonadati</taxon>
        <taxon>Bacteroidota</taxon>
        <taxon>Cytophagia</taxon>
        <taxon>Cytophagales</taxon>
        <taxon>Fulvivirgaceae</taxon>
        <taxon>Ohtaekwangia</taxon>
    </lineage>
</organism>
<dbReference type="Proteomes" id="UP000190961">
    <property type="component" value="Unassembled WGS sequence"/>
</dbReference>
<protein>
    <submittedName>
        <fullName evidence="1">TIGR02453 family protein</fullName>
    </submittedName>
</protein>
<reference evidence="1 2" key="1">
    <citation type="submission" date="2017-02" db="EMBL/GenBank/DDBJ databases">
        <authorList>
            <person name="Peterson S.W."/>
        </authorList>
    </citation>
    <scope>NUCLEOTIDE SEQUENCE [LARGE SCALE GENOMIC DNA]</scope>
    <source>
        <strain evidence="1 2">DSM 25262</strain>
    </source>
</reference>
<evidence type="ECO:0000313" key="2">
    <source>
        <dbReference type="Proteomes" id="UP000190961"/>
    </source>
</evidence>
<dbReference type="PIRSF" id="PIRSF028451">
    <property type="entry name" value="UCP028451"/>
    <property type="match status" value="1"/>
</dbReference>
<dbReference type="AlphaFoldDB" id="A0A1T5MKA4"/>
<dbReference type="EMBL" id="FUZU01000005">
    <property type="protein sequence ID" value="SKC88636.1"/>
    <property type="molecule type" value="Genomic_DNA"/>
</dbReference>
<dbReference type="InterPro" id="IPR012808">
    <property type="entry name" value="CHP02453"/>
</dbReference>
<dbReference type="Pfam" id="PF09365">
    <property type="entry name" value="DUF2461"/>
    <property type="match status" value="1"/>
</dbReference>
<accession>A0A1T5MKA4</accession>
<keyword evidence="2" id="KW-1185">Reference proteome</keyword>
<evidence type="ECO:0000313" key="1">
    <source>
        <dbReference type="EMBL" id="SKC88636.1"/>
    </source>
</evidence>
<sequence>MSNPVIEKSTLEFLEKLSANNDRDWFNEHKTQYALAKENAEQFMDALIAKMNVHDQLETPSGKKSLYRIYSDVRFSKDKAPYNPRFSGYLRRSKPLLRGGYYIRIKPGDSRIACGFGSPNADDLKRIREDISGNYDAWKKLLNTKSIKQNFGQMEGEQVKTAPRGFSADDPAIALLRYKQFWFERKFTDREVASQDFLKQVNDTYKSIRPFFDYMSELLTTDSNGEPLY</sequence>
<dbReference type="STRING" id="688867.SAMN05660236_5640"/>
<proteinExistence type="predicted"/>
<gene>
    <name evidence="1" type="ORF">SAMN05660236_5640</name>
</gene>
<dbReference type="OrthoDB" id="9794241at2"/>
<dbReference type="PANTHER" id="PTHR36452:SF1">
    <property type="entry name" value="DUF2461 DOMAIN-CONTAINING PROTEIN"/>
    <property type="match status" value="1"/>
</dbReference>
<dbReference type="RefSeq" id="WP_079690137.1">
    <property type="nucleotide sequence ID" value="NZ_FUZU01000005.1"/>
</dbReference>
<name>A0A1T5MKA4_9BACT</name>